<accession>A0A1R2C122</accession>
<evidence type="ECO:0000313" key="1">
    <source>
        <dbReference type="EMBL" id="OMJ82696.1"/>
    </source>
</evidence>
<organism evidence="1 2">
    <name type="scientific">Stentor coeruleus</name>
    <dbReference type="NCBI Taxonomy" id="5963"/>
    <lineage>
        <taxon>Eukaryota</taxon>
        <taxon>Sar</taxon>
        <taxon>Alveolata</taxon>
        <taxon>Ciliophora</taxon>
        <taxon>Postciliodesmatophora</taxon>
        <taxon>Heterotrichea</taxon>
        <taxon>Heterotrichida</taxon>
        <taxon>Stentoridae</taxon>
        <taxon>Stentor</taxon>
    </lineage>
</organism>
<dbReference type="AlphaFoldDB" id="A0A1R2C122"/>
<dbReference type="InterPro" id="IPR021610">
    <property type="entry name" value="DUF3228"/>
</dbReference>
<comment type="caution">
    <text evidence="1">The sequence shown here is derived from an EMBL/GenBank/DDBJ whole genome shotgun (WGS) entry which is preliminary data.</text>
</comment>
<dbReference type="PANTHER" id="PTHR38666">
    <property type="match status" value="1"/>
</dbReference>
<dbReference type="Pfam" id="PF11539">
    <property type="entry name" value="DUF3228"/>
    <property type="match status" value="1"/>
</dbReference>
<name>A0A1R2C122_9CILI</name>
<sequence length="195" mass="22491">MNLSVVIDPFCFRQFRHGGSPYIAYDMQEFLKRINSLYNPTELQPGYDYFCKHMFVENFTDTKVGAIEITDSNRHLLKSAYEARTEKELPVLVRWFAKEDFGEIPKAKFLDIILYSYQQIQAENQARGEVDPVNGVYEWGIVGIKAQDEPHELPMQPITVMRNALGKEEGGSGVPMNREKYLESVAYWSSHALIK</sequence>
<protein>
    <recommendedName>
        <fullName evidence="3">DUF3228 family protein</fullName>
    </recommendedName>
</protein>
<dbReference type="PANTHER" id="PTHR38666:SF2">
    <property type="entry name" value="FLAGELLAR ASSOCIATED PROTEIN"/>
    <property type="match status" value="1"/>
</dbReference>
<keyword evidence="2" id="KW-1185">Reference proteome</keyword>
<dbReference type="Gene3D" id="3.30.2310.50">
    <property type="entry name" value="Protein of unknown function (DUF3228), domain 1"/>
    <property type="match status" value="2"/>
</dbReference>
<gene>
    <name evidence="1" type="ORF">SteCoe_16518</name>
</gene>
<dbReference type="EMBL" id="MPUH01000330">
    <property type="protein sequence ID" value="OMJ82696.1"/>
    <property type="molecule type" value="Genomic_DNA"/>
</dbReference>
<evidence type="ECO:0008006" key="3">
    <source>
        <dbReference type="Google" id="ProtNLM"/>
    </source>
</evidence>
<evidence type="ECO:0000313" key="2">
    <source>
        <dbReference type="Proteomes" id="UP000187209"/>
    </source>
</evidence>
<proteinExistence type="predicted"/>
<dbReference type="OrthoDB" id="415460at2759"/>
<dbReference type="Proteomes" id="UP000187209">
    <property type="component" value="Unassembled WGS sequence"/>
</dbReference>
<reference evidence="1 2" key="1">
    <citation type="submission" date="2016-11" db="EMBL/GenBank/DDBJ databases">
        <title>The macronuclear genome of Stentor coeruleus: a giant cell with tiny introns.</title>
        <authorList>
            <person name="Slabodnick M."/>
            <person name="Ruby J.G."/>
            <person name="Reiff S.B."/>
            <person name="Swart E.C."/>
            <person name="Gosai S."/>
            <person name="Prabakaran S."/>
            <person name="Witkowska E."/>
            <person name="Larue G.E."/>
            <person name="Fisher S."/>
            <person name="Freeman R.M."/>
            <person name="Gunawardena J."/>
            <person name="Chu W."/>
            <person name="Stover N.A."/>
            <person name="Gregory B.D."/>
            <person name="Nowacki M."/>
            <person name="Derisi J."/>
            <person name="Roy S.W."/>
            <person name="Marshall W.F."/>
            <person name="Sood P."/>
        </authorList>
    </citation>
    <scope>NUCLEOTIDE SEQUENCE [LARGE SCALE GENOMIC DNA]</scope>
    <source>
        <strain evidence="1">WM001</strain>
    </source>
</reference>